<proteinExistence type="predicted"/>
<accession>A0ABR6VWN2</accession>
<name>A0ABR6VWN2_9BACT</name>
<dbReference type="Proteomes" id="UP000659698">
    <property type="component" value="Unassembled WGS sequence"/>
</dbReference>
<evidence type="ECO:0000313" key="1">
    <source>
        <dbReference type="EMBL" id="MBC3541026.1"/>
    </source>
</evidence>
<keyword evidence="2" id="KW-1185">Reference proteome</keyword>
<reference evidence="1 2" key="1">
    <citation type="journal article" date="2019" name="Int. J. Syst. Evol. Microbiol.">
        <title>Rufibacter sediminis sp. nov., isolated from freshwater lake sediment.</title>
        <authorList>
            <person name="Qu J.H."/>
            <person name="Zhang L.J."/>
            <person name="Fu Y.H."/>
            <person name="Li H.F."/>
        </authorList>
    </citation>
    <scope>NUCLEOTIDE SEQUENCE [LARGE SCALE GENOMIC DNA]</scope>
    <source>
        <strain evidence="1 2">H-1</strain>
    </source>
</reference>
<dbReference type="RefSeq" id="WP_186639482.1">
    <property type="nucleotide sequence ID" value="NZ_JACOAF010000034.1"/>
</dbReference>
<protein>
    <submittedName>
        <fullName evidence="1">Uncharacterized protein</fullName>
    </submittedName>
</protein>
<evidence type="ECO:0000313" key="2">
    <source>
        <dbReference type="Proteomes" id="UP000659698"/>
    </source>
</evidence>
<gene>
    <name evidence="1" type="ORF">H7U12_15130</name>
</gene>
<dbReference type="EMBL" id="JACOAF010000034">
    <property type="protein sequence ID" value="MBC3541026.1"/>
    <property type="molecule type" value="Genomic_DNA"/>
</dbReference>
<sequence>MIKKQPGATRWVCSRLLWGWFLKNRTKTEGKLKVIRRFLAGHERKIAQAATFIWLPELFTGAPSFMGQLKFTSFLPPIFFG</sequence>
<organism evidence="1 2">
    <name type="scientific">Rufibacter sediminis</name>
    <dbReference type="NCBI Taxonomy" id="2762756"/>
    <lineage>
        <taxon>Bacteria</taxon>
        <taxon>Pseudomonadati</taxon>
        <taxon>Bacteroidota</taxon>
        <taxon>Cytophagia</taxon>
        <taxon>Cytophagales</taxon>
        <taxon>Hymenobacteraceae</taxon>
        <taxon>Rufibacter</taxon>
    </lineage>
</organism>
<comment type="caution">
    <text evidence="1">The sequence shown here is derived from an EMBL/GenBank/DDBJ whole genome shotgun (WGS) entry which is preliminary data.</text>
</comment>